<dbReference type="Proteomes" id="UP001186974">
    <property type="component" value="Unassembled WGS sequence"/>
</dbReference>
<comment type="caution">
    <text evidence="1">The sequence shown here is derived from an EMBL/GenBank/DDBJ whole genome shotgun (WGS) entry which is preliminary data.</text>
</comment>
<name>A0ACC3DS54_9PEZI</name>
<evidence type="ECO:0000313" key="1">
    <source>
        <dbReference type="EMBL" id="KAK3079500.1"/>
    </source>
</evidence>
<organism evidence="1 2">
    <name type="scientific">Coniosporium uncinatum</name>
    <dbReference type="NCBI Taxonomy" id="93489"/>
    <lineage>
        <taxon>Eukaryota</taxon>
        <taxon>Fungi</taxon>
        <taxon>Dikarya</taxon>
        <taxon>Ascomycota</taxon>
        <taxon>Pezizomycotina</taxon>
        <taxon>Dothideomycetes</taxon>
        <taxon>Dothideomycetes incertae sedis</taxon>
        <taxon>Coniosporium</taxon>
    </lineage>
</organism>
<evidence type="ECO:0000313" key="2">
    <source>
        <dbReference type="Proteomes" id="UP001186974"/>
    </source>
</evidence>
<protein>
    <submittedName>
        <fullName evidence="1">Uncharacterized protein</fullName>
    </submittedName>
</protein>
<gene>
    <name evidence="1" type="ORF">LTS18_004710</name>
</gene>
<keyword evidence="2" id="KW-1185">Reference proteome</keyword>
<sequence length="410" mass="45784">MQAHKQAVEHTASAVRQFYHRKEPFRINHGSTNSTRQTNKHAKTVDIGMLRNVLTIDREKRTALVEPNVPMDRLVEETLKEGLVPGVVMEFPGITAGGGFAGTGGESSSFKHGYFNKTVNSAEIILGNGDVVTASATENADLFYGASGAVGTLGIMTLLELQLQEAKKFVKTTYHPVRSVSEAIKRVHEATKDSSLDYVDGILFSHTHGAIVTGKMTDEPPTNNGAIQTFSRPSDPWFYMHVQRVTADTSEPVIEHVPLAEYLFRYDRGGFWVGRSAFSYMAFPFTWLTRWFLDEFLHTRMLYRALHASGQSKSYVVQDLALPYSTVEDFIGHCNGKDEAKGQFDIWPLWLCPLKQGELKTMHPHSAEKGSDGKTVDQLLNVGLWGFGSKDPDEFVRKNVQLERKLKELG</sequence>
<accession>A0ACC3DS54</accession>
<reference evidence="1" key="1">
    <citation type="submission" date="2024-09" db="EMBL/GenBank/DDBJ databases">
        <title>Black Yeasts Isolated from many extreme environments.</title>
        <authorList>
            <person name="Coleine C."/>
            <person name="Stajich J.E."/>
            <person name="Selbmann L."/>
        </authorList>
    </citation>
    <scope>NUCLEOTIDE SEQUENCE</scope>
    <source>
        <strain evidence="1">CCFEE 5737</strain>
    </source>
</reference>
<proteinExistence type="predicted"/>
<feature type="non-terminal residue" evidence="1">
    <location>
        <position position="410"/>
    </location>
</feature>
<dbReference type="EMBL" id="JAWDJW010001105">
    <property type="protein sequence ID" value="KAK3079500.1"/>
    <property type="molecule type" value="Genomic_DNA"/>
</dbReference>